<sequence>MQFLRVLSIFSAFLAYGFCAPIIITRSDEHSSSSFSDSSSDRSGTPPPPRNHGEFVGVRPKAYEQKTKENNLKNISIHPGVVVGGPDPETGKYDVAMISKKLPHDPPQAPITNYHPAETVYGNVALSPPKKIKPKHMKGWVNQKTGVQEKEMSAENLAKLKKDMEPHAGWRAPTPPPKPPTPPPKSPTPPQSPSFAKKPKRAKKGKQSNVQAEASQSKHAIPGSPQGGTKQAASSKQNAVNHGHPGRPGSPSGGARHVGSANQQHGKAPKRSSSPSGSNQAHVAKKVPRRGSSPGPRPKTHNGGAKPAQSGAKKAAPGHTTKHK</sequence>
<proteinExistence type="predicted"/>
<reference evidence="3" key="1">
    <citation type="submission" date="2021-02" db="EMBL/GenBank/DDBJ databases">
        <title>Psilocybe cubensis genome.</title>
        <authorList>
            <person name="Mckernan K.J."/>
            <person name="Crawford S."/>
            <person name="Trippe A."/>
            <person name="Kane L.T."/>
            <person name="Mclaughlin S."/>
        </authorList>
    </citation>
    <scope>NUCLEOTIDE SEQUENCE [LARGE SCALE GENOMIC DNA]</scope>
    <source>
        <strain evidence="3">MGC-MH-2018</strain>
    </source>
</reference>
<feature type="compositionally biased region" description="Polar residues" evidence="1">
    <location>
        <begin position="260"/>
        <end position="281"/>
    </location>
</feature>
<organism evidence="3">
    <name type="scientific">Psilocybe cubensis</name>
    <name type="common">Psychedelic mushroom</name>
    <name type="synonym">Stropharia cubensis</name>
    <dbReference type="NCBI Taxonomy" id="181762"/>
    <lineage>
        <taxon>Eukaryota</taxon>
        <taxon>Fungi</taxon>
        <taxon>Dikarya</taxon>
        <taxon>Basidiomycota</taxon>
        <taxon>Agaricomycotina</taxon>
        <taxon>Agaricomycetes</taxon>
        <taxon>Agaricomycetidae</taxon>
        <taxon>Agaricales</taxon>
        <taxon>Agaricineae</taxon>
        <taxon>Strophariaceae</taxon>
        <taxon>Psilocybe</taxon>
    </lineage>
</organism>
<feature type="signal peptide" evidence="2">
    <location>
        <begin position="1"/>
        <end position="19"/>
    </location>
</feature>
<feature type="compositionally biased region" description="Polar residues" evidence="1">
    <location>
        <begin position="227"/>
        <end position="240"/>
    </location>
</feature>
<feature type="compositionally biased region" description="Pro residues" evidence="1">
    <location>
        <begin position="173"/>
        <end position="192"/>
    </location>
</feature>
<evidence type="ECO:0000256" key="2">
    <source>
        <dbReference type="SAM" id="SignalP"/>
    </source>
</evidence>
<feature type="compositionally biased region" description="Basic and acidic residues" evidence="1">
    <location>
        <begin position="147"/>
        <end position="168"/>
    </location>
</feature>
<evidence type="ECO:0000313" key="3">
    <source>
        <dbReference type="EMBL" id="KAG5162358.1"/>
    </source>
</evidence>
<feature type="region of interest" description="Disordered" evidence="1">
    <location>
        <begin position="143"/>
        <end position="324"/>
    </location>
</feature>
<feature type="region of interest" description="Disordered" evidence="1">
    <location>
        <begin position="30"/>
        <end position="58"/>
    </location>
</feature>
<keyword evidence="2" id="KW-0732">Signal</keyword>
<gene>
    <name evidence="3" type="ORF">JR316_012681</name>
</gene>
<name>A0A8H7XMG0_PSICU</name>
<comment type="caution">
    <text evidence="3">The sequence shown here is derived from an EMBL/GenBank/DDBJ whole genome shotgun (WGS) entry which is preliminary data.</text>
</comment>
<feature type="compositionally biased region" description="Basic residues" evidence="1">
    <location>
        <begin position="197"/>
        <end position="206"/>
    </location>
</feature>
<accession>A0A8H7XMG0</accession>
<dbReference type="EMBL" id="JAFIQS010000019">
    <property type="protein sequence ID" value="KAG5162358.1"/>
    <property type="molecule type" value="Genomic_DNA"/>
</dbReference>
<protein>
    <submittedName>
        <fullName evidence="3">Uncharacterized protein</fullName>
    </submittedName>
</protein>
<evidence type="ECO:0000256" key="1">
    <source>
        <dbReference type="SAM" id="MobiDB-lite"/>
    </source>
</evidence>
<feature type="chain" id="PRO_5034017858" evidence="2">
    <location>
        <begin position="20"/>
        <end position="324"/>
    </location>
</feature>
<feature type="compositionally biased region" description="Low complexity" evidence="1">
    <location>
        <begin position="32"/>
        <end position="43"/>
    </location>
</feature>
<dbReference type="OrthoDB" id="3045303at2759"/>
<feature type="compositionally biased region" description="Polar residues" evidence="1">
    <location>
        <begin position="207"/>
        <end position="218"/>
    </location>
</feature>
<feature type="compositionally biased region" description="Low complexity" evidence="1">
    <location>
        <begin position="247"/>
        <end position="257"/>
    </location>
</feature>
<dbReference type="AlphaFoldDB" id="A0A8H7XMG0"/>